<proteinExistence type="inferred from homology"/>
<evidence type="ECO:0000313" key="6">
    <source>
        <dbReference type="Proteomes" id="UP001156641"/>
    </source>
</evidence>
<dbReference type="InterPro" id="IPR025110">
    <property type="entry name" value="AMP-bd_C"/>
</dbReference>
<dbReference type="InterPro" id="IPR042099">
    <property type="entry name" value="ANL_N_sf"/>
</dbReference>
<dbReference type="Gene3D" id="3.40.50.12780">
    <property type="entry name" value="N-terminal domain of ligase-like"/>
    <property type="match status" value="1"/>
</dbReference>
<dbReference type="InterPro" id="IPR000873">
    <property type="entry name" value="AMP-dep_synth/lig_dom"/>
</dbReference>
<dbReference type="InterPro" id="IPR020845">
    <property type="entry name" value="AMP-binding_CS"/>
</dbReference>
<accession>A0ABQ6ADP6</accession>
<comment type="similarity">
    <text evidence="1">Belongs to the ATP-dependent AMP-binding enzyme family.</text>
</comment>
<dbReference type="PANTHER" id="PTHR43201:SF5">
    <property type="entry name" value="MEDIUM-CHAIN ACYL-COA LIGASE ACSF2, MITOCHONDRIAL"/>
    <property type="match status" value="1"/>
</dbReference>
<name>A0ABQ6ADP6_9PROT</name>
<dbReference type="SUPFAM" id="SSF56801">
    <property type="entry name" value="Acetyl-CoA synthetase-like"/>
    <property type="match status" value="1"/>
</dbReference>
<dbReference type="Pfam" id="PF00501">
    <property type="entry name" value="AMP-binding"/>
    <property type="match status" value="1"/>
</dbReference>
<reference evidence="6" key="1">
    <citation type="journal article" date="2019" name="Int. J. Syst. Evol. Microbiol.">
        <title>The Global Catalogue of Microorganisms (GCM) 10K type strain sequencing project: providing services to taxonomists for standard genome sequencing and annotation.</title>
        <authorList>
            <consortium name="The Broad Institute Genomics Platform"/>
            <consortium name="The Broad Institute Genome Sequencing Center for Infectious Disease"/>
            <person name="Wu L."/>
            <person name="Ma J."/>
        </authorList>
    </citation>
    <scope>NUCLEOTIDE SEQUENCE [LARGE SCALE GENOMIC DNA]</scope>
    <source>
        <strain evidence="6">NBRC 112502</strain>
    </source>
</reference>
<dbReference type="EMBL" id="BSOS01000086">
    <property type="protein sequence ID" value="GLR68234.1"/>
    <property type="molecule type" value="Genomic_DNA"/>
</dbReference>
<dbReference type="GO" id="GO:0016874">
    <property type="term" value="F:ligase activity"/>
    <property type="evidence" value="ECO:0007669"/>
    <property type="project" value="UniProtKB-KW"/>
</dbReference>
<dbReference type="Proteomes" id="UP001156641">
    <property type="component" value="Unassembled WGS sequence"/>
</dbReference>
<dbReference type="PROSITE" id="PS00455">
    <property type="entry name" value="AMP_BINDING"/>
    <property type="match status" value="1"/>
</dbReference>
<dbReference type="PANTHER" id="PTHR43201">
    <property type="entry name" value="ACYL-COA SYNTHETASE"/>
    <property type="match status" value="1"/>
</dbReference>
<evidence type="ECO:0000259" key="4">
    <source>
        <dbReference type="Pfam" id="PF13193"/>
    </source>
</evidence>
<dbReference type="Gene3D" id="3.30.300.30">
    <property type="match status" value="1"/>
</dbReference>
<dbReference type="Pfam" id="PF13193">
    <property type="entry name" value="AMP-binding_C"/>
    <property type="match status" value="1"/>
</dbReference>
<evidence type="ECO:0000256" key="2">
    <source>
        <dbReference type="ARBA" id="ARBA00022598"/>
    </source>
</evidence>
<feature type="domain" description="AMP-dependent synthetase/ligase" evidence="3">
    <location>
        <begin position="41"/>
        <end position="406"/>
    </location>
</feature>
<protein>
    <submittedName>
        <fullName evidence="5">Cyclohexanecarboxylate-CoA ligase</fullName>
    </submittedName>
</protein>
<feature type="domain" description="AMP-binding enzyme C-terminal" evidence="4">
    <location>
        <begin position="456"/>
        <end position="532"/>
    </location>
</feature>
<sequence length="551" mass="59870">MSWTMKTDPGGWQTRWAEDLAKRYLAEGHWRNSTLVDAARAAVAENPSRILLIEGTTHLTRGEAWNQALRLAGFFLRRGLKPGDVVAFQLPNWIESAVLALAARMTGLIINPIPPIYRESELGYILADCTAKLVFSPEIFRKHNHAAMLGALQPSLPALENVIVVRGAGALTWEQTLAGPPATEVELPQVDPSAVMMVMYTSGTTGKPKGVMHMHYAFDHRVRTMGEAWGIGPDDVVFMPSPVSHITGAFWAFDMPWVRGSRSVLIDIWAADDGIRCIEDNGCTVSGGATPFLQQFLDAARTKPGALSTLRLFFCGGTTVSPSLIHQASATFPKCLFFRAYGSTEMTCATLGITSGAEAERGADTDGVIRYPTEIRIVDAVSGEPVPDGEEGEILARGPGLFVGYLHPADNEGNFEPDGSFRMGDLGCRVHDNYLVITGRKKDVIIRSGENISPKEVEDLLYLHPAVAEVAIVAMPSATTGEKGCAFIILRPGQSIDLPEIRRFLDGAGLARQKYPEHVVVIDDLPRVPSGKVKKDALRIRAREIAEGMTA</sequence>
<keyword evidence="2 5" id="KW-0436">Ligase</keyword>
<dbReference type="InterPro" id="IPR045851">
    <property type="entry name" value="AMP-bd_C_sf"/>
</dbReference>
<evidence type="ECO:0000313" key="5">
    <source>
        <dbReference type="EMBL" id="GLR68234.1"/>
    </source>
</evidence>
<evidence type="ECO:0000259" key="3">
    <source>
        <dbReference type="Pfam" id="PF00501"/>
    </source>
</evidence>
<organism evidence="5 6">
    <name type="scientific">Acidocella aquatica</name>
    <dbReference type="NCBI Taxonomy" id="1922313"/>
    <lineage>
        <taxon>Bacteria</taxon>
        <taxon>Pseudomonadati</taxon>
        <taxon>Pseudomonadota</taxon>
        <taxon>Alphaproteobacteria</taxon>
        <taxon>Acetobacterales</taxon>
        <taxon>Acidocellaceae</taxon>
        <taxon>Acidocella</taxon>
    </lineage>
</organism>
<evidence type="ECO:0000256" key="1">
    <source>
        <dbReference type="ARBA" id="ARBA00006432"/>
    </source>
</evidence>
<gene>
    <name evidence="5" type="ORF">GCM10010909_29150</name>
</gene>
<keyword evidence="6" id="KW-1185">Reference proteome</keyword>
<comment type="caution">
    <text evidence="5">The sequence shown here is derived from an EMBL/GenBank/DDBJ whole genome shotgun (WGS) entry which is preliminary data.</text>
</comment>